<protein>
    <recommendedName>
        <fullName evidence="4">Protein phosphatase 1 regulatory subunit 1B</fullName>
    </recommendedName>
    <alternativeName>
        <fullName evidence="8">DARPP-32</fullName>
    </alternativeName>
    <alternativeName>
        <fullName evidence="9">Dopamine- and cAMP-regulated neuronal phosphoprotein</fullName>
    </alternativeName>
</protein>
<evidence type="ECO:0000256" key="2">
    <source>
        <dbReference type="ARBA" id="ARBA00004496"/>
    </source>
</evidence>
<dbReference type="Proteomes" id="UP001591681">
    <property type="component" value="Unassembled WGS sequence"/>
</dbReference>
<comment type="function">
    <text evidence="1">Inhibitor of protein-phosphatase 1.</text>
</comment>
<gene>
    <name evidence="11" type="ORF">ACEWY4_003668</name>
</gene>
<dbReference type="EMBL" id="JBHFQA010000003">
    <property type="protein sequence ID" value="KAL2101907.1"/>
    <property type="molecule type" value="Genomic_DNA"/>
</dbReference>
<dbReference type="Pfam" id="PF05395">
    <property type="entry name" value="DARPP-32"/>
    <property type="match status" value="1"/>
</dbReference>
<dbReference type="GO" id="GO:0004864">
    <property type="term" value="F:protein phosphatase inhibitor activity"/>
    <property type="evidence" value="ECO:0007669"/>
    <property type="project" value="UniProtKB-KW"/>
</dbReference>
<feature type="region of interest" description="Disordered" evidence="10">
    <location>
        <begin position="105"/>
        <end position="182"/>
    </location>
</feature>
<proteinExistence type="inferred from homology"/>
<evidence type="ECO:0000256" key="6">
    <source>
        <dbReference type="ARBA" id="ARBA00022553"/>
    </source>
</evidence>
<comment type="caution">
    <text evidence="11">The sequence shown here is derived from an EMBL/GenBank/DDBJ whole genome shotgun (WGS) entry which is preliminary data.</text>
</comment>
<evidence type="ECO:0000256" key="5">
    <source>
        <dbReference type="ARBA" id="ARBA00022490"/>
    </source>
</evidence>
<keyword evidence="6" id="KW-0597">Phosphoprotein</keyword>
<dbReference type="PANTHER" id="PTHR15417">
    <property type="entry name" value="PROTEIN PHOSPHATASE INHIBITOR AND DOPAMINE- AND CAMP-REGULATED NEURONAL PHOSPHOPROTEIN"/>
    <property type="match status" value="1"/>
</dbReference>
<dbReference type="AlphaFoldDB" id="A0ABD1KRX5"/>
<accession>A0ABD1KRX5</accession>
<evidence type="ECO:0000256" key="10">
    <source>
        <dbReference type="SAM" id="MobiDB-lite"/>
    </source>
</evidence>
<comment type="subcellular location">
    <subcellularLocation>
        <location evidence="2">Cytoplasm</location>
    </subcellularLocation>
</comment>
<keyword evidence="7" id="KW-0650">Protein phosphatase inhibitor</keyword>
<dbReference type="PANTHER" id="PTHR15417:SF2">
    <property type="entry name" value="PROTEIN PHOSPHATASE 1 REGULATORY SUBUNIT 1B"/>
    <property type="match status" value="1"/>
</dbReference>
<feature type="compositionally biased region" description="Basic and acidic residues" evidence="10">
    <location>
        <begin position="172"/>
        <end position="182"/>
    </location>
</feature>
<dbReference type="InterPro" id="IPR008466">
    <property type="entry name" value="PPP1R1A/B/C"/>
</dbReference>
<evidence type="ECO:0000256" key="8">
    <source>
        <dbReference type="ARBA" id="ARBA00029874"/>
    </source>
</evidence>
<evidence type="ECO:0000313" key="11">
    <source>
        <dbReference type="EMBL" id="KAL2101907.1"/>
    </source>
</evidence>
<organism evidence="11 12">
    <name type="scientific">Coilia grayii</name>
    <name type="common">Gray's grenadier anchovy</name>
    <dbReference type="NCBI Taxonomy" id="363190"/>
    <lineage>
        <taxon>Eukaryota</taxon>
        <taxon>Metazoa</taxon>
        <taxon>Chordata</taxon>
        <taxon>Craniata</taxon>
        <taxon>Vertebrata</taxon>
        <taxon>Euteleostomi</taxon>
        <taxon>Actinopterygii</taxon>
        <taxon>Neopterygii</taxon>
        <taxon>Teleostei</taxon>
        <taxon>Clupei</taxon>
        <taxon>Clupeiformes</taxon>
        <taxon>Clupeoidei</taxon>
        <taxon>Engraulidae</taxon>
        <taxon>Coilinae</taxon>
        <taxon>Coilia</taxon>
    </lineage>
</organism>
<evidence type="ECO:0000256" key="9">
    <source>
        <dbReference type="ARBA" id="ARBA00030254"/>
    </source>
</evidence>
<name>A0ABD1KRX5_9TELE</name>
<evidence type="ECO:0000313" key="12">
    <source>
        <dbReference type="Proteomes" id="UP001591681"/>
    </source>
</evidence>
<evidence type="ECO:0000256" key="4">
    <source>
        <dbReference type="ARBA" id="ARBA00020090"/>
    </source>
</evidence>
<keyword evidence="12" id="KW-1185">Reference proteome</keyword>
<evidence type="ECO:0000256" key="3">
    <source>
        <dbReference type="ARBA" id="ARBA00007775"/>
    </source>
</evidence>
<reference evidence="11 12" key="1">
    <citation type="submission" date="2024-09" db="EMBL/GenBank/DDBJ databases">
        <title>A chromosome-level genome assembly of Gray's grenadier anchovy, Coilia grayii.</title>
        <authorList>
            <person name="Fu Z."/>
        </authorList>
    </citation>
    <scope>NUCLEOTIDE SEQUENCE [LARGE SCALE GENOMIC DNA]</scope>
    <source>
        <strain evidence="11">G4</strain>
        <tissue evidence="11">Muscle</tissue>
    </source>
</reference>
<evidence type="ECO:0000256" key="7">
    <source>
        <dbReference type="ARBA" id="ARBA00023272"/>
    </source>
</evidence>
<evidence type="ECO:0000256" key="1">
    <source>
        <dbReference type="ARBA" id="ARBA00002900"/>
    </source>
</evidence>
<dbReference type="GO" id="GO:0005737">
    <property type="term" value="C:cytoplasm"/>
    <property type="evidence" value="ECO:0007669"/>
    <property type="project" value="UniProtKB-SubCell"/>
</dbReference>
<sequence>MEPLVSAEMEGGEVKERRKIQFSVPSPVPIQLDPRQVEMIRRRRPTPATLFRLTDHASPEDDLCNQMTTEENGVLKHNRQNIAVYQPPSLKVVQRMAQAHMLQLQGSPEGGDCTSLGLESDEDLPADCHPDQSAQLLGSEVTAHEPPNILPTAPPDEEEDGAVEDEDEEEEERKAEEDRGRD</sequence>
<feature type="compositionally biased region" description="Acidic residues" evidence="10">
    <location>
        <begin position="155"/>
        <end position="171"/>
    </location>
</feature>
<keyword evidence="5" id="KW-0963">Cytoplasm</keyword>
<comment type="similarity">
    <text evidence="3">Belongs to the protein phosphatase inhibitor 1 family.</text>
</comment>